<dbReference type="Proteomes" id="UP000767854">
    <property type="component" value="Unassembled WGS sequence"/>
</dbReference>
<evidence type="ECO:0000313" key="2">
    <source>
        <dbReference type="Proteomes" id="UP000767854"/>
    </source>
</evidence>
<name>A0ABS2MP65_9FIRM</name>
<evidence type="ECO:0008006" key="3">
    <source>
        <dbReference type="Google" id="ProtNLM"/>
    </source>
</evidence>
<dbReference type="RefSeq" id="WP_204662380.1">
    <property type="nucleotide sequence ID" value="NZ_JAFBDT010000003.1"/>
</dbReference>
<keyword evidence="2" id="KW-1185">Reference proteome</keyword>
<protein>
    <recommendedName>
        <fullName evidence="3">AlgX/AlgJ SGNH hydrolase-like domain-containing protein</fullName>
    </recommendedName>
</protein>
<gene>
    <name evidence="1" type="ORF">JOC49_000702</name>
</gene>
<sequence>MKQKQVKNKGIVWMTTLFVLVGTVMQVFTNPPEISYVERRKLMAFPDLNLERILNTAFMSDLEIHLADTFPLRGHFRTLKWHMGTLLFNRQEIDDYYQVDHHLSKLTYPLNEKQVEIGAEKINGIIDRYLKDLPVYFSIVPDKNYYLAEDNGYPSMDYNQMVSIMKSQVEEALYIDLFNVLTLDDYYQTDPHWNQNHLNTVLAEFSEAMAFEWDYSKYELEKGPEFIGAYGSQIPGHTLVDSMDYLVSQCVIDSSLYTLDTDLKTTVYTPNANLDMDPYSFFMGGPAAIQVIERNQSETGCSLILFRDSFGSSIAPLFLAGYDKITLVDLRYVSSDMLDHYIEFENQDVLFLYSTLVLNQSIMLR</sequence>
<proteinExistence type="predicted"/>
<reference evidence="1 2" key="1">
    <citation type="submission" date="2021-01" db="EMBL/GenBank/DDBJ databases">
        <title>Genomic Encyclopedia of Type Strains, Phase IV (KMG-IV): sequencing the most valuable type-strain genomes for metagenomic binning, comparative biology and taxonomic classification.</title>
        <authorList>
            <person name="Goeker M."/>
        </authorList>
    </citation>
    <scope>NUCLEOTIDE SEQUENCE [LARGE SCALE GENOMIC DNA]</scope>
    <source>
        <strain evidence="1 2">DSM 24436</strain>
    </source>
</reference>
<evidence type="ECO:0000313" key="1">
    <source>
        <dbReference type="EMBL" id="MBM7561185.1"/>
    </source>
</evidence>
<dbReference type="EMBL" id="JAFBDT010000003">
    <property type="protein sequence ID" value="MBM7561185.1"/>
    <property type="molecule type" value="Genomic_DNA"/>
</dbReference>
<comment type="caution">
    <text evidence="1">The sequence shown here is derived from an EMBL/GenBank/DDBJ whole genome shotgun (WGS) entry which is preliminary data.</text>
</comment>
<organism evidence="1 2">
    <name type="scientific">Fusibacter tunisiensis</name>
    <dbReference type="NCBI Taxonomy" id="1008308"/>
    <lineage>
        <taxon>Bacteria</taxon>
        <taxon>Bacillati</taxon>
        <taxon>Bacillota</taxon>
        <taxon>Clostridia</taxon>
        <taxon>Eubacteriales</taxon>
        <taxon>Eubacteriales Family XII. Incertae Sedis</taxon>
        <taxon>Fusibacter</taxon>
    </lineage>
</organism>
<accession>A0ABS2MP65</accession>